<gene>
    <name evidence="11" type="primary">valS</name>
    <name evidence="15" type="ORF">SCARUB_02719</name>
</gene>
<dbReference type="Pfam" id="PF08264">
    <property type="entry name" value="Anticodon_1"/>
    <property type="match status" value="1"/>
</dbReference>
<keyword evidence="9 11" id="KW-0030">Aminoacyl-tRNA synthetase</keyword>
<dbReference type="Pfam" id="PF00133">
    <property type="entry name" value="tRNA-synt_1"/>
    <property type="match status" value="1"/>
</dbReference>
<keyword evidence="3 11" id="KW-0963">Cytoplasm</keyword>
<dbReference type="Gene3D" id="1.10.287.380">
    <property type="entry name" value="Valyl-tRNA synthetase, C-terminal domain"/>
    <property type="match status" value="1"/>
</dbReference>
<evidence type="ECO:0000256" key="3">
    <source>
        <dbReference type="ARBA" id="ARBA00022490"/>
    </source>
</evidence>
<dbReference type="InterPro" id="IPR009080">
    <property type="entry name" value="tRNAsynth_Ia_anticodon-bd"/>
</dbReference>
<dbReference type="FunFam" id="1.10.730.10:FF:000014">
    <property type="entry name" value="Valine--tRNA ligase"/>
    <property type="match status" value="1"/>
</dbReference>
<dbReference type="InterPro" id="IPR002303">
    <property type="entry name" value="Valyl-tRNA_ligase"/>
</dbReference>
<protein>
    <recommendedName>
        <fullName evidence="11">Valine--tRNA ligase</fullName>
        <ecNumber evidence="11">6.1.1.9</ecNumber>
    </recommendedName>
    <alternativeName>
        <fullName evidence="11">Valyl-tRNA synthetase</fullName>
        <shortName evidence="11">ValRS</shortName>
    </alternativeName>
</protein>
<dbReference type="AlphaFoldDB" id="A0A1E3X967"/>
<evidence type="ECO:0000256" key="9">
    <source>
        <dbReference type="ARBA" id="ARBA00023146"/>
    </source>
</evidence>
<evidence type="ECO:0000259" key="14">
    <source>
        <dbReference type="Pfam" id="PF10458"/>
    </source>
</evidence>
<keyword evidence="8 11" id="KW-0175">Coiled coil</keyword>
<keyword evidence="6 11" id="KW-0067">ATP-binding</keyword>
<sequence length="905" mass="105846">MEIPTKYNPKEVEDKWYQFWEKGNFFHSEPNPSERPYTIVIPPPNITGVLHMGHALNNILQDILIRWRRMQGFNTLWMPGTDHAGIATQNVVEKELVKKELSREKLGREKFVEEVWKWKNEYGSEILRQLRKLGCSCDWERERFTMDEGLSKAVKEAFVELYEKGLIYKGKYITNWCPRCLTALSDDEVEHEDHEGHLWYIRYPFRDEPHLFVNIATTRPETMLGDVAVAVHPDDERYKEMIGEALKLPVVGREIPIIADESINPQFGTGAVKVTPAHDPNDFEIGKRHNLEPITIINEDGTIRGDAANYTGMDRYECREALVEELKEKKYIMKVQPYSHSVGHCYRCRTVIEPYLSDQWFIRMKPLADAAIEAQNKGNIHFYPERWTKVYLSWLENVKDWCISRQIWWGHRIPAWQCKSCNEISITRETPTKCPKCGNGMLVEEEDVLDTWFSSALWPFSTMGWPEETKELKYYYPTSTLVTDRGIIYFWVARMVMMGLEIRKETPFHNVYVHGTILDEFGRKMSKSLGNGIDPLLMIDQYGADAVRTSMIMLTAEGQDIKLHESKFEMGRNFINKVWNAARFAMLNLKPDGVSDIKTKEDDYVFEDVWIISRLDSIIETCTVSLEKYRFNEAIKALYEFIWHEFCDWYLEIIKPRLYDSNNKKSKMVAQKVLIYVFDNILRLLHPFAPFFTEEIWQHLKRSANESKLILTDTMNNESLMICPWPKTRPNGLAGREDTIKTNKDVIETMSLLQNMVRAIRNIRRNMSIPKKQPLKALISVHDKRIKSELDKHHNFLNQMANLDSLEIGVDLKKPESSASEVVNDIQIFVPLEGLIDIEIEKKRQLERINKLESHLESVRKKLFNKEFIRNAPNHIVNAEKDKEAELLGQIIKTRSILHDLDKDI</sequence>
<dbReference type="InterPro" id="IPR033705">
    <property type="entry name" value="Anticodon_Ia_Val"/>
</dbReference>
<evidence type="ECO:0000256" key="5">
    <source>
        <dbReference type="ARBA" id="ARBA00022741"/>
    </source>
</evidence>
<dbReference type="InterPro" id="IPR014729">
    <property type="entry name" value="Rossmann-like_a/b/a_fold"/>
</dbReference>
<dbReference type="EC" id="6.1.1.9" evidence="11"/>
<comment type="catalytic activity">
    <reaction evidence="10 11">
        <text>tRNA(Val) + L-valine + ATP = L-valyl-tRNA(Val) + AMP + diphosphate</text>
        <dbReference type="Rhea" id="RHEA:10704"/>
        <dbReference type="Rhea" id="RHEA-COMP:9672"/>
        <dbReference type="Rhea" id="RHEA-COMP:9708"/>
        <dbReference type="ChEBI" id="CHEBI:30616"/>
        <dbReference type="ChEBI" id="CHEBI:33019"/>
        <dbReference type="ChEBI" id="CHEBI:57762"/>
        <dbReference type="ChEBI" id="CHEBI:78442"/>
        <dbReference type="ChEBI" id="CHEBI:78537"/>
        <dbReference type="ChEBI" id="CHEBI:456215"/>
        <dbReference type="EC" id="6.1.1.9"/>
    </reaction>
</comment>
<dbReference type="InterPro" id="IPR037118">
    <property type="entry name" value="Val-tRNA_synth_C_sf"/>
</dbReference>
<feature type="domain" description="Methionyl/Valyl/Leucyl/Isoleucyl-tRNA synthetase anticodon-binding" evidence="13">
    <location>
        <begin position="608"/>
        <end position="778"/>
    </location>
</feature>
<dbReference type="GO" id="GO:0005524">
    <property type="term" value="F:ATP binding"/>
    <property type="evidence" value="ECO:0007669"/>
    <property type="project" value="UniProtKB-UniRule"/>
</dbReference>
<evidence type="ECO:0000256" key="2">
    <source>
        <dbReference type="ARBA" id="ARBA00011245"/>
    </source>
</evidence>
<dbReference type="InterPro" id="IPR013155">
    <property type="entry name" value="M/V/L/I-tRNA-synth_anticd-bd"/>
</dbReference>
<dbReference type="GO" id="GO:0005829">
    <property type="term" value="C:cytosol"/>
    <property type="evidence" value="ECO:0007669"/>
    <property type="project" value="TreeGrafter"/>
</dbReference>
<comment type="caution">
    <text evidence="15">The sequence shown here is derived from an EMBL/GenBank/DDBJ whole genome shotgun (WGS) entry which is preliminary data.</text>
</comment>
<dbReference type="CDD" id="cd00817">
    <property type="entry name" value="ValRS_core"/>
    <property type="match status" value="1"/>
</dbReference>
<dbReference type="PANTHER" id="PTHR11946:SF93">
    <property type="entry name" value="VALINE--TRNA LIGASE, CHLOROPLASTIC_MITOCHONDRIAL 2"/>
    <property type="match status" value="1"/>
</dbReference>
<accession>A0A1E3X967</accession>
<evidence type="ECO:0000256" key="1">
    <source>
        <dbReference type="ARBA" id="ARBA00004496"/>
    </source>
</evidence>
<dbReference type="InterPro" id="IPR001412">
    <property type="entry name" value="aa-tRNA-synth_I_CS"/>
</dbReference>
<dbReference type="Proteomes" id="UP000094056">
    <property type="component" value="Unassembled WGS sequence"/>
</dbReference>
<dbReference type="PATRIC" id="fig|1872076.5.peg.3221"/>
<keyword evidence="7 11" id="KW-0648">Protein biosynthesis</keyword>
<comment type="domain">
    <text evidence="11">The C-terminal coiled-coil domain is crucial for aminoacylation activity.</text>
</comment>
<dbReference type="SUPFAM" id="SSF47323">
    <property type="entry name" value="Anticodon-binding domain of a subclass of class I aminoacyl-tRNA synthetases"/>
    <property type="match status" value="1"/>
</dbReference>
<dbReference type="PRINTS" id="PR00986">
    <property type="entry name" value="TRNASYNTHVAL"/>
</dbReference>
<evidence type="ECO:0000256" key="6">
    <source>
        <dbReference type="ARBA" id="ARBA00022840"/>
    </source>
</evidence>
<evidence type="ECO:0000313" key="16">
    <source>
        <dbReference type="Proteomes" id="UP000094056"/>
    </source>
</evidence>
<dbReference type="GO" id="GO:0004832">
    <property type="term" value="F:valine-tRNA ligase activity"/>
    <property type="evidence" value="ECO:0007669"/>
    <property type="project" value="UniProtKB-UniRule"/>
</dbReference>
<evidence type="ECO:0000256" key="7">
    <source>
        <dbReference type="ARBA" id="ARBA00022917"/>
    </source>
</evidence>
<reference evidence="15 16" key="1">
    <citation type="submission" date="2016-07" db="EMBL/GenBank/DDBJ databases">
        <title>Draft genome of Scalindua rubra, obtained from a brine-seawater interface in the Red Sea, sheds light on salt adaptation in anammox bacteria.</title>
        <authorList>
            <person name="Speth D.R."/>
            <person name="Lagkouvardos I."/>
            <person name="Wang Y."/>
            <person name="Qian P.-Y."/>
            <person name="Dutilh B.E."/>
            <person name="Jetten M.S."/>
        </authorList>
    </citation>
    <scope>NUCLEOTIDE SEQUENCE [LARGE SCALE GENOMIC DNA]</scope>
    <source>
        <strain evidence="15">BSI-1</strain>
    </source>
</reference>
<evidence type="ECO:0000259" key="12">
    <source>
        <dbReference type="Pfam" id="PF00133"/>
    </source>
</evidence>
<proteinExistence type="inferred from homology"/>
<dbReference type="Pfam" id="PF10458">
    <property type="entry name" value="Val_tRNA-synt_C"/>
    <property type="match status" value="1"/>
</dbReference>
<feature type="binding site" evidence="11">
    <location>
        <position position="527"/>
    </location>
    <ligand>
        <name>ATP</name>
        <dbReference type="ChEBI" id="CHEBI:30616"/>
    </ligand>
</feature>
<dbReference type="FunFam" id="3.90.740.10:FF:000005">
    <property type="entry name" value="Valine--tRNA ligase, mitochondrial"/>
    <property type="match status" value="1"/>
</dbReference>
<dbReference type="PANTHER" id="PTHR11946">
    <property type="entry name" value="VALYL-TRNA SYNTHETASES"/>
    <property type="match status" value="1"/>
</dbReference>
<feature type="domain" description="Aminoacyl-tRNA synthetase class Ia" evidence="12">
    <location>
        <begin position="15"/>
        <end position="563"/>
    </location>
</feature>
<feature type="coiled-coil region" evidence="11">
    <location>
        <begin position="835"/>
        <end position="862"/>
    </location>
</feature>
<name>A0A1E3X967_9BACT</name>
<evidence type="ECO:0000313" key="15">
    <source>
        <dbReference type="EMBL" id="ODS32158.1"/>
    </source>
</evidence>
<dbReference type="InterPro" id="IPR019499">
    <property type="entry name" value="Val-tRNA_synth_tRNA-bd"/>
</dbReference>
<comment type="similarity">
    <text evidence="11">Belongs to the class-I aminoacyl-tRNA synthetase family. ValS type 1 subfamily.</text>
</comment>
<dbReference type="FunFam" id="3.40.50.620:FF:000032">
    <property type="entry name" value="Valine--tRNA ligase"/>
    <property type="match status" value="1"/>
</dbReference>
<keyword evidence="4 11" id="KW-0436">Ligase</keyword>
<dbReference type="Gene3D" id="3.90.740.10">
    <property type="entry name" value="Valyl/Leucyl/Isoleucyl-tRNA synthetase, editing domain"/>
    <property type="match status" value="1"/>
</dbReference>
<dbReference type="GO" id="GO:0002161">
    <property type="term" value="F:aminoacyl-tRNA deacylase activity"/>
    <property type="evidence" value="ECO:0007669"/>
    <property type="project" value="InterPro"/>
</dbReference>
<dbReference type="SUPFAM" id="SSF52374">
    <property type="entry name" value="Nucleotidylyl transferase"/>
    <property type="match status" value="1"/>
</dbReference>
<organism evidence="15 16">
    <name type="scientific">Candidatus Scalindua rubra</name>
    <dbReference type="NCBI Taxonomy" id="1872076"/>
    <lineage>
        <taxon>Bacteria</taxon>
        <taxon>Pseudomonadati</taxon>
        <taxon>Planctomycetota</taxon>
        <taxon>Candidatus Brocadiia</taxon>
        <taxon>Candidatus Brocadiales</taxon>
        <taxon>Candidatus Scalinduaceae</taxon>
        <taxon>Candidatus Scalindua</taxon>
    </lineage>
</organism>
<evidence type="ECO:0000259" key="13">
    <source>
        <dbReference type="Pfam" id="PF08264"/>
    </source>
</evidence>
<evidence type="ECO:0000256" key="8">
    <source>
        <dbReference type="ARBA" id="ARBA00023054"/>
    </source>
</evidence>
<dbReference type="GO" id="GO:0006438">
    <property type="term" value="P:valyl-tRNA aminoacylation"/>
    <property type="evidence" value="ECO:0007669"/>
    <property type="project" value="UniProtKB-UniRule"/>
</dbReference>
<evidence type="ECO:0000256" key="4">
    <source>
        <dbReference type="ARBA" id="ARBA00022598"/>
    </source>
</evidence>
<evidence type="ECO:0000256" key="11">
    <source>
        <dbReference type="HAMAP-Rule" id="MF_02004"/>
    </source>
</evidence>
<comment type="function">
    <text evidence="11">Catalyzes the attachment of valine to tRNA(Val). As ValRS can inadvertently accommodate and process structurally similar amino acids such as threonine, to avoid such errors, it has a 'posttransfer' editing activity that hydrolyzes mischarged Thr-tRNA(Val) in a tRNA-dependent manner.</text>
</comment>
<dbReference type="Gene3D" id="3.40.50.620">
    <property type="entry name" value="HUPs"/>
    <property type="match status" value="2"/>
</dbReference>
<dbReference type="InterPro" id="IPR010978">
    <property type="entry name" value="tRNA-bd_arm"/>
</dbReference>
<feature type="domain" description="Valyl-tRNA synthetase tRNA-binding arm" evidence="14">
    <location>
        <begin position="837"/>
        <end position="901"/>
    </location>
</feature>
<dbReference type="SUPFAM" id="SSF50677">
    <property type="entry name" value="ValRS/IleRS/LeuRS editing domain"/>
    <property type="match status" value="1"/>
</dbReference>
<dbReference type="SUPFAM" id="SSF46589">
    <property type="entry name" value="tRNA-binding arm"/>
    <property type="match status" value="1"/>
</dbReference>
<dbReference type="Gene3D" id="1.10.730.10">
    <property type="entry name" value="Isoleucyl-tRNA Synthetase, Domain 1"/>
    <property type="match status" value="1"/>
</dbReference>
<feature type="short sequence motif" description="'HIGH' region" evidence="11">
    <location>
        <begin position="44"/>
        <end position="54"/>
    </location>
</feature>
<comment type="subunit">
    <text evidence="2 11">Monomer.</text>
</comment>
<evidence type="ECO:0000256" key="10">
    <source>
        <dbReference type="ARBA" id="ARBA00047552"/>
    </source>
</evidence>
<comment type="subcellular location">
    <subcellularLocation>
        <location evidence="1 11">Cytoplasm</location>
    </subcellularLocation>
</comment>
<dbReference type="InterPro" id="IPR009008">
    <property type="entry name" value="Val/Leu/Ile-tRNA-synth_edit"/>
</dbReference>
<dbReference type="CDD" id="cd07962">
    <property type="entry name" value="Anticodon_Ia_Val"/>
    <property type="match status" value="1"/>
</dbReference>
<dbReference type="HAMAP" id="MF_02004">
    <property type="entry name" value="Val_tRNA_synth_type1"/>
    <property type="match status" value="1"/>
</dbReference>
<feature type="short sequence motif" description="'KMSKS' region" evidence="11">
    <location>
        <begin position="524"/>
        <end position="528"/>
    </location>
</feature>
<keyword evidence="5 11" id="KW-0547">Nucleotide-binding</keyword>
<dbReference type="EMBL" id="MAYW01000075">
    <property type="protein sequence ID" value="ODS32158.1"/>
    <property type="molecule type" value="Genomic_DNA"/>
</dbReference>
<dbReference type="NCBIfam" id="NF004349">
    <property type="entry name" value="PRK05729.1"/>
    <property type="match status" value="1"/>
</dbReference>
<dbReference type="FunFam" id="3.40.50.620:FF:000098">
    <property type="entry name" value="Valine--tRNA ligase"/>
    <property type="match status" value="1"/>
</dbReference>
<dbReference type="PROSITE" id="PS00178">
    <property type="entry name" value="AA_TRNA_LIGASE_I"/>
    <property type="match status" value="1"/>
</dbReference>
<dbReference type="NCBIfam" id="TIGR00422">
    <property type="entry name" value="valS"/>
    <property type="match status" value="1"/>
</dbReference>
<dbReference type="InterPro" id="IPR002300">
    <property type="entry name" value="aa-tRNA-synth_Ia"/>
</dbReference>
<comment type="domain">
    <text evidence="11">ValRS has two distinct active sites: one for aminoacylation and one for editing. The misactivated threonine is translocated from the active site to the editing site.</text>
</comment>